<dbReference type="OrthoDB" id="5421041at2759"/>
<keyword evidence="4" id="KW-1185">Reference proteome</keyword>
<feature type="compositionally biased region" description="Basic residues" evidence="2">
    <location>
        <begin position="495"/>
        <end position="504"/>
    </location>
</feature>
<feature type="region of interest" description="Disordered" evidence="2">
    <location>
        <begin position="487"/>
        <end position="520"/>
    </location>
</feature>
<dbReference type="AlphaFoldDB" id="A0A0M8NS20"/>
<accession>A0A0M8NS20</accession>
<organism evidence="3 4">
    <name type="scientific">Penicillium nordicum</name>
    <dbReference type="NCBI Taxonomy" id="229535"/>
    <lineage>
        <taxon>Eukaryota</taxon>
        <taxon>Fungi</taxon>
        <taxon>Dikarya</taxon>
        <taxon>Ascomycota</taxon>
        <taxon>Pezizomycotina</taxon>
        <taxon>Eurotiomycetes</taxon>
        <taxon>Eurotiomycetidae</taxon>
        <taxon>Eurotiales</taxon>
        <taxon>Aspergillaceae</taxon>
        <taxon>Penicillium</taxon>
    </lineage>
</organism>
<keyword evidence="1" id="KW-0175">Coiled coil</keyword>
<evidence type="ECO:0000256" key="2">
    <source>
        <dbReference type="SAM" id="MobiDB-lite"/>
    </source>
</evidence>
<reference evidence="3 4" key="1">
    <citation type="submission" date="2015-08" db="EMBL/GenBank/DDBJ databases">
        <title>Genome sequencing of Penicillium nordicum.</title>
        <authorList>
            <person name="Nguyen H.D."/>
            <person name="Seifert K.A."/>
        </authorList>
    </citation>
    <scope>NUCLEOTIDE SEQUENCE [LARGE SCALE GENOMIC DNA]</scope>
    <source>
        <strain evidence="3 4">DAOMC 185683</strain>
    </source>
</reference>
<feature type="coiled-coil region" evidence="1">
    <location>
        <begin position="182"/>
        <end position="209"/>
    </location>
</feature>
<feature type="coiled-coil region" evidence="1">
    <location>
        <begin position="49"/>
        <end position="86"/>
    </location>
</feature>
<dbReference type="Proteomes" id="UP000037696">
    <property type="component" value="Unassembled WGS sequence"/>
</dbReference>
<evidence type="ECO:0000256" key="1">
    <source>
        <dbReference type="SAM" id="Coils"/>
    </source>
</evidence>
<comment type="caution">
    <text evidence="3">The sequence shown here is derived from an EMBL/GenBank/DDBJ whole genome shotgun (WGS) entry which is preliminary data.</text>
</comment>
<dbReference type="EMBL" id="LHQQ01000310">
    <property type="protein sequence ID" value="KOS37568.1"/>
    <property type="molecule type" value="Genomic_DNA"/>
</dbReference>
<evidence type="ECO:0000313" key="3">
    <source>
        <dbReference type="EMBL" id="KOS37568.1"/>
    </source>
</evidence>
<proteinExistence type="predicted"/>
<gene>
    <name evidence="3" type="ORF">ACN38_g11637</name>
</gene>
<protein>
    <submittedName>
        <fullName evidence="3">Uncharacterized protein</fullName>
    </submittedName>
</protein>
<sequence length="520" mass="59052">MSSSSIQSHSSTSQYVAPSTFNSDSLQSFLKQVSALASSPESQAASVMIEEFGHQREQVHARNEELKKAQNEILDLKERKRVAIEEMFAANESEKAKQKEALGQVDSLYALAKQKDQSLTECSKQVQGLRQQMDSLKSPYSLELSKVSQSAKEISTLQSTLKEKDKIIDKMKSAGSSLKTMLLSTQQKMEELKAEKATLNKELQTSQGQLRNIESFTVPQLELDESSISTNFSDLWIFALSEINTVLKEDLVEKILKDISIWEKLRKENARFSQQYVPVTPSNSPEAKGMRLAMTLAILSREICKHIFQPNYILPEDSEIHGILSHLAENDTEKESYYRRILLSLSLNAEESLLQARVQTVVRNMSSYLWKLLSETQHDSIRASIKRIAQKAADFWLPVQRAQQRYETDFDLVDLEDDDWEPFPFPGDNTVPNFQNQVARDMNILTVFPCILLVKDGNRDPLTRMTQLRSSQKLCIAAEYEASQVSTSSVVPRRSSTRSRRKSIAHNNERPNGASFLDER</sequence>
<evidence type="ECO:0000313" key="4">
    <source>
        <dbReference type="Proteomes" id="UP000037696"/>
    </source>
</evidence>
<name>A0A0M8NS20_9EURO</name>